<evidence type="ECO:0000256" key="1">
    <source>
        <dbReference type="SAM" id="Coils"/>
    </source>
</evidence>
<dbReference type="GeneID" id="5017611"/>
<protein>
    <submittedName>
        <fullName evidence="3">Uncharacterized protein</fullName>
    </submittedName>
</protein>
<organism evidence="3 4">
    <name type="scientific">Paramecium tetraurelia</name>
    <dbReference type="NCBI Taxonomy" id="5888"/>
    <lineage>
        <taxon>Eukaryota</taxon>
        <taxon>Sar</taxon>
        <taxon>Alveolata</taxon>
        <taxon>Ciliophora</taxon>
        <taxon>Intramacronucleata</taxon>
        <taxon>Oligohymenophorea</taxon>
        <taxon>Peniculida</taxon>
        <taxon>Parameciidae</taxon>
        <taxon>Paramecium</taxon>
    </lineage>
</organism>
<dbReference type="RefSeq" id="XP_001431827.1">
    <property type="nucleotide sequence ID" value="XM_001431790.1"/>
</dbReference>
<proteinExistence type="predicted"/>
<feature type="coiled-coil region" evidence="1">
    <location>
        <begin position="50"/>
        <end position="78"/>
    </location>
</feature>
<dbReference type="EMBL" id="CT868031">
    <property type="protein sequence ID" value="CAK64429.1"/>
    <property type="molecule type" value="Genomic_DNA"/>
</dbReference>
<dbReference type="InParanoid" id="A0C0W2"/>
<dbReference type="OrthoDB" id="304024at2759"/>
<gene>
    <name evidence="3" type="ORF">GSPATT00033905001</name>
</gene>
<evidence type="ECO:0000313" key="4">
    <source>
        <dbReference type="Proteomes" id="UP000000600"/>
    </source>
</evidence>
<feature type="coiled-coil region" evidence="1">
    <location>
        <begin position="155"/>
        <end position="235"/>
    </location>
</feature>
<feature type="compositionally biased region" description="Low complexity" evidence="2">
    <location>
        <begin position="394"/>
        <end position="409"/>
    </location>
</feature>
<dbReference type="HOGENOM" id="CLU_417079_0_0_1"/>
<dbReference type="STRING" id="5888.A0C0W2"/>
<feature type="region of interest" description="Disordered" evidence="2">
    <location>
        <begin position="357"/>
        <end position="416"/>
    </location>
</feature>
<accession>A0C0W2</accession>
<feature type="compositionally biased region" description="Low complexity" evidence="2">
    <location>
        <begin position="360"/>
        <end position="378"/>
    </location>
</feature>
<sequence>MSDQVKELIEEMIPKIREEIIRELKPQYEAQYFEQMNQAKQEIAGSQFISNQLAEKRRELAQQIMNQIEQEFEQEKQSLIHNVSVSLSKSRSMQVLEQQYQLMRINRLRQKIQKEYNGYVEEEVRKKIHLIKLNCQKTYEEDRVQMKDQMTNEFTEKLQIHLEQLEQTKSQLTVDYQNQREKLLRIEAETKQFQSQKETQENTYGSQIQEIHEQIKLLQDQLSQIKALKHQAVKQKPQKKEVIQPQQNDTQSQLSPYQSAIKNQVLQECLIYDGLNIANFDELPDLFHLEIKQNVNENKQSAQNMIPQYESNHIQKSEIAQTINTQINTHDSQIISFNISQPSIVKNTVNHTQNNISSTQQKQQFSQQQQIQKQSQIQQEKENDPSIYGISNFQKRSSQSPNQQRNSQQDEQTKKSSFINQSTIIEKLENLCKEKIRQSQTSNNQRQSKILLPQDHFEELFQIDSKDNQTTRNIKLLRQELQTKFLEDIQLEDYYFQQITFFKLNFVQQYPKNQQSQIAEQIQELISIWNKGHLSFSERIDYIKRIINSSNSTEELESILEECLIYYQQNELLIEKLQQRQSFRSQILKENYLCQKNKKVFAALKSLTYEIKGLLKYKFFWREVDVDQIIMIDQFEQQLIEREEMKEEIKRKVEKKFK</sequence>
<dbReference type="KEGG" id="ptm:GSPATT00033905001"/>
<name>A0C0W2_PARTE</name>
<dbReference type="OMA" id="YKFFWRE"/>
<evidence type="ECO:0000313" key="3">
    <source>
        <dbReference type="EMBL" id="CAK64429.1"/>
    </source>
</evidence>
<dbReference type="AlphaFoldDB" id="A0C0W2"/>
<dbReference type="Proteomes" id="UP000000600">
    <property type="component" value="Unassembled WGS sequence"/>
</dbReference>
<evidence type="ECO:0000256" key="2">
    <source>
        <dbReference type="SAM" id="MobiDB-lite"/>
    </source>
</evidence>
<keyword evidence="4" id="KW-1185">Reference proteome</keyword>
<reference evidence="3 4" key="1">
    <citation type="journal article" date="2006" name="Nature">
        <title>Global trends of whole-genome duplications revealed by the ciliate Paramecium tetraurelia.</title>
        <authorList>
            <consortium name="Genoscope"/>
            <person name="Aury J.-M."/>
            <person name="Jaillon O."/>
            <person name="Duret L."/>
            <person name="Noel B."/>
            <person name="Jubin C."/>
            <person name="Porcel B.M."/>
            <person name="Segurens B."/>
            <person name="Daubin V."/>
            <person name="Anthouard V."/>
            <person name="Aiach N."/>
            <person name="Arnaiz O."/>
            <person name="Billaut A."/>
            <person name="Beisson J."/>
            <person name="Blanc I."/>
            <person name="Bouhouche K."/>
            <person name="Camara F."/>
            <person name="Duharcourt S."/>
            <person name="Guigo R."/>
            <person name="Gogendeau D."/>
            <person name="Katinka M."/>
            <person name="Keller A.-M."/>
            <person name="Kissmehl R."/>
            <person name="Klotz C."/>
            <person name="Koll F."/>
            <person name="Le Moue A."/>
            <person name="Lepere C."/>
            <person name="Malinsky S."/>
            <person name="Nowacki M."/>
            <person name="Nowak J.K."/>
            <person name="Plattner H."/>
            <person name="Poulain J."/>
            <person name="Ruiz F."/>
            <person name="Serrano V."/>
            <person name="Zagulski M."/>
            <person name="Dessen P."/>
            <person name="Betermier M."/>
            <person name="Weissenbach J."/>
            <person name="Scarpelli C."/>
            <person name="Schachter V."/>
            <person name="Sperling L."/>
            <person name="Meyer E."/>
            <person name="Cohen J."/>
            <person name="Wincker P."/>
        </authorList>
    </citation>
    <scope>NUCLEOTIDE SEQUENCE [LARGE SCALE GENOMIC DNA]</scope>
    <source>
        <strain evidence="3 4">Stock d4-2</strain>
    </source>
</reference>
<keyword evidence="1" id="KW-0175">Coiled coil</keyword>